<dbReference type="EMBL" id="PQIB02000002">
    <property type="protein sequence ID" value="RLN35726.1"/>
    <property type="molecule type" value="Genomic_DNA"/>
</dbReference>
<feature type="compositionally biased region" description="Low complexity" evidence="1">
    <location>
        <begin position="124"/>
        <end position="133"/>
    </location>
</feature>
<feature type="region of interest" description="Disordered" evidence="1">
    <location>
        <begin position="114"/>
        <end position="133"/>
    </location>
</feature>
<reference evidence="3" key="1">
    <citation type="journal article" date="2019" name="Nat. Commun.">
        <title>The genome of broomcorn millet.</title>
        <authorList>
            <person name="Zou C."/>
            <person name="Miki D."/>
            <person name="Li D."/>
            <person name="Tang Q."/>
            <person name="Xiao L."/>
            <person name="Rajput S."/>
            <person name="Deng P."/>
            <person name="Jia W."/>
            <person name="Huang R."/>
            <person name="Zhang M."/>
            <person name="Sun Y."/>
            <person name="Hu J."/>
            <person name="Fu X."/>
            <person name="Schnable P.S."/>
            <person name="Li F."/>
            <person name="Zhang H."/>
            <person name="Feng B."/>
            <person name="Zhu X."/>
            <person name="Liu R."/>
            <person name="Schnable J.C."/>
            <person name="Zhu J.-K."/>
            <person name="Zhang H."/>
        </authorList>
    </citation>
    <scope>NUCLEOTIDE SEQUENCE [LARGE SCALE GENOMIC DNA]</scope>
</reference>
<evidence type="ECO:0000313" key="2">
    <source>
        <dbReference type="EMBL" id="RLN35726.1"/>
    </source>
</evidence>
<sequence>MAPRHNCTHTRLARSDETQAHGHGRWYWPWCLRCFQEAKKSPSIPLAANWPMARRRPPEQRGRSQAARARRRGDPSALDEESMACWHVFCLTSDVATAASPHDEQPADLLRFGGTRSLAGASGPTPQAARTWPRARAPPRLLQIALAPLLHIAVCGLCGGGKWEQQEDKVLVRCV</sequence>
<evidence type="ECO:0000256" key="1">
    <source>
        <dbReference type="SAM" id="MobiDB-lite"/>
    </source>
</evidence>
<feature type="region of interest" description="Disordered" evidence="1">
    <location>
        <begin position="46"/>
        <end position="75"/>
    </location>
</feature>
<proteinExistence type="predicted"/>
<protein>
    <submittedName>
        <fullName evidence="2">Uncharacterized protein</fullName>
    </submittedName>
</protein>
<organism evidence="2 3">
    <name type="scientific">Panicum miliaceum</name>
    <name type="common">Proso millet</name>
    <name type="synonym">Broomcorn millet</name>
    <dbReference type="NCBI Taxonomy" id="4540"/>
    <lineage>
        <taxon>Eukaryota</taxon>
        <taxon>Viridiplantae</taxon>
        <taxon>Streptophyta</taxon>
        <taxon>Embryophyta</taxon>
        <taxon>Tracheophyta</taxon>
        <taxon>Spermatophyta</taxon>
        <taxon>Magnoliopsida</taxon>
        <taxon>Liliopsida</taxon>
        <taxon>Poales</taxon>
        <taxon>Poaceae</taxon>
        <taxon>PACMAD clade</taxon>
        <taxon>Panicoideae</taxon>
        <taxon>Panicodae</taxon>
        <taxon>Paniceae</taxon>
        <taxon>Panicinae</taxon>
        <taxon>Panicum</taxon>
        <taxon>Panicum sect. Panicum</taxon>
    </lineage>
</organism>
<dbReference type="Proteomes" id="UP000275267">
    <property type="component" value="Unassembled WGS sequence"/>
</dbReference>
<name>A0A3L6TG03_PANMI</name>
<evidence type="ECO:0000313" key="3">
    <source>
        <dbReference type="Proteomes" id="UP000275267"/>
    </source>
</evidence>
<accession>A0A3L6TG03</accession>
<keyword evidence="3" id="KW-1185">Reference proteome</keyword>
<comment type="caution">
    <text evidence="2">The sequence shown here is derived from an EMBL/GenBank/DDBJ whole genome shotgun (WGS) entry which is preliminary data.</text>
</comment>
<gene>
    <name evidence="2" type="ORF">C2845_PM03G37110</name>
</gene>
<dbReference type="AlphaFoldDB" id="A0A3L6TG03"/>